<evidence type="ECO:0000313" key="2">
    <source>
        <dbReference type="EMBL" id="GEM88702.1"/>
    </source>
</evidence>
<keyword evidence="2" id="KW-0456">Lyase</keyword>
<dbReference type="InterPro" id="IPR037523">
    <property type="entry name" value="VOC_core"/>
</dbReference>
<feature type="domain" description="VOC" evidence="1">
    <location>
        <begin position="4"/>
        <end position="121"/>
    </location>
</feature>
<dbReference type="AlphaFoldDB" id="A0A511RIC1"/>
<dbReference type="Proteomes" id="UP000321827">
    <property type="component" value="Unassembled WGS sequence"/>
</dbReference>
<dbReference type="GO" id="GO:0016829">
    <property type="term" value="F:lyase activity"/>
    <property type="evidence" value="ECO:0007669"/>
    <property type="project" value="UniProtKB-KW"/>
</dbReference>
<dbReference type="SUPFAM" id="SSF54593">
    <property type="entry name" value="Glyoxalase/Bleomycin resistance protein/Dihydroxybiphenyl dioxygenase"/>
    <property type="match status" value="2"/>
</dbReference>
<accession>A0A511RIC1</accession>
<dbReference type="PROSITE" id="PS51819">
    <property type="entry name" value="VOC"/>
    <property type="match status" value="2"/>
</dbReference>
<gene>
    <name evidence="2" type="ORF">ODE01S_01360</name>
</gene>
<dbReference type="Gene3D" id="3.10.180.10">
    <property type="entry name" value="2,3-Dihydroxybiphenyl 1,2-Dioxygenase, domain 1"/>
    <property type="match status" value="2"/>
</dbReference>
<dbReference type="PANTHER" id="PTHR33993:SF14">
    <property type="entry name" value="GB|AAF24581.1"/>
    <property type="match status" value="1"/>
</dbReference>
<dbReference type="RefSeq" id="WP_147144831.1">
    <property type="nucleotide sequence ID" value="NZ_BJXN01000001.1"/>
</dbReference>
<dbReference type="Pfam" id="PF00903">
    <property type="entry name" value="Glyoxalase"/>
    <property type="match status" value="1"/>
</dbReference>
<proteinExistence type="predicted"/>
<feature type="domain" description="VOC" evidence="1">
    <location>
        <begin position="133"/>
        <end position="248"/>
    </location>
</feature>
<reference evidence="2 3" key="1">
    <citation type="submission" date="2019-07" db="EMBL/GenBank/DDBJ databases">
        <title>Whole genome shotgun sequence of Oceanithermus desulfurans NBRC 100063.</title>
        <authorList>
            <person name="Hosoyama A."/>
            <person name="Uohara A."/>
            <person name="Ohji S."/>
            <person name="Ichikawa N."/>
        </authorList>
    </citation>
    <scope>NUCLEOTIDE SEQUENCE [LARGE SCALE GENOMIC DNA]</scope>
    <source>
        <strain evidence="2 3">NBRC 100063</strain>
    </source>
</reference>
<evidence type="ECO:0000259" key="1">
    <source>
        <dbReference type="PROSITE" id="PS51819"/>
    </source>
</evidence>
<dbReference type="InterPro" id="IPR004360">
    <property type="entry name" value="Glyas_Fos-R_dOase_dom"/>
</dbReference>
<dbReference type="InterPro" id="IPR029068">
    <property type="entry name" value="Glyas_Bleomycin-R_OHBP_Dase"/>
</dbReference>
<dbReference type="CDD" id="cd07247">
    <property type="entry name" value="SgaA_N_like"/>
    <property type="match status" value="1"/>
</dbReference>
<comment type="caution">
    <text evidence="2">The sequence shown here is derived from an EMBL/GenBank/DDBJ whole genome shotgun (WGS) entry which is preliminary data.</text>
</comment>
<sequence length="250" mass="26199">MQVGFTWHELFAPQPEAAVAFLAGVCGGTVARAPLETPGGGPFLLLIQERRPVLGVMQPPGPGLPSWWDGYVAVPDLDAVLERASALGARIVFDAPMAAEGWGRFSFLIDPQGAGLGVIQPSANAAIGDPNPGVGWQKLAVDDPEAALAFYGALFDWREVGRLELPAGPCLLLGYGSERTGRLAIVRRGEGEATGWRYYLHVGRLEPALAAVRERGAAIVTGPHQVPGGGFAAVGVDPQGVGFALHAPRR</sequence>
<protein>
    <submittedName>
        <fullName evidence="2">Lactoylglutathione lyase</fullName>
    </submittedName>
</protein>
<dbReference type="OrthoDB" id="9804235at2"/>
<organism evidence="2 3">
    <name type="scientific">Oceanithermus desulfurans NBRC 100063</name>
    <dbReference type="NCBI Taxonomy" id="1227550"/>
    <lineage>
        <taxon>Bacteria</taxon>
        <taxon>Thermotogati</taxon>
        <taxon>Deinococcota</taxon>
        <taxon>Deinococci</taxon>
        <taxon>Thermales</taxon>
        <taxon>Thermaceae</taxon>
        <taxon>Oceanithermus</taxon>
    </lineage>
</organism>
<dbReference type="EMBL" id="BJXN01000001">
    <property type="protein sequence ID" value="GEM88702.1"/>
    <property type="molecule type" value="Genomic_DNA"/>
</dbReference>
<evidence type="ECO:0000313" key="3">
    <source>
        <dbReference type="Proteomes" id="UP000321827"/>
    </source>
</evidence>
<dbReference type="PANTHER" id="PTHR33993">
    <property type="entry name" value="GLYOXALASE-RELATED"/>
    <property type="match status" value="1"/>
</dbReference>
<name>A0A511RIC1_9DEIN</name>
<dbReference type="InterPro" id="IPR052164">
    <property type="entry name" value="Anthracycline_SecMetBiosynth"/>
</dbReference>